<evidence type="ECO:0000313" key="9">
    <source>
        <dbReference type="EMBL" id="KAK0166876.1"/>
    </source>
</evidence>
<evidence type="ECO:0000256" key="4">
    <source>
        <dbReference type="ARBA" id="ARBA00022741"/>
    </source>
</evidence>
<dbReference type="NCBIfam" id="NF003037">
    <property type="entry name" value="PRK03932.1"/>
    <property type="match status" value="1"/>
</dbReference>
<dbReference type="Pfam" id="PF00152">
    <property type="entry name" value="tRNA-synt_2"/>
    <property type="match status" value="1"/>
</dbReference>
<protein>
    <recommendedName>
        <fullName evidence="2">asparagine--tRNA ligase</fullName>
        <ecNumber evidence="2">6.1.1.22</ecNumber>
    </recommendedName>
</protein>
<dbReference type="Gene3D" id="3.30.930.10">
    <property type="entry name" value="Bira Bifunctional Protein, Domain 2"/>
    <property type="match status" value="1"/>
</dbReference>
<dbReference type="GO" id="GO:0005524">
    <property type="term" value="F:ATP binding"/>
    <property type="evidence" value="ECO:0007669"/>
    <property type="project" value="UniProtKB-KW"/>
</dbReference>
<dbReference type="Gene3D" id="2.40.50.140">
    <property type="entry name" value="Nucleic acid-binding proteins"/>
    <property type="match status" value="1"/>
</dbReference>
<gene>
    <name evidence="9" type="ORF">PV327_004350</name>
</gene>
<evidence type="ECO:0000259" key="8">
    <source>
        <dbReference type="PROSITE" id="PS50862"/>
    </source>
</evidence>
<dbReference type="GO" id="GO:0006421">
    <property type="term" value="P:asparaginyl-tRNA aminoacylation"/>
    <property type="evidence" value="ECO:0007669"/>
    <property type="project" value="InterPro"/>
</dbReference>
<evidence type="ECO:0000256" key="5">
    <source>
        <dbReference type="ARBA" id="ARBA00022840"/>
    </source>
</evidence>
<sequence>MISRYFSKIPLIRDGFKSQKFYHNFVNIAQVIKNESVGKRTNVQGWVRAMRKMKDNVFIDINDGSTSEHLQVILKKCDKPKNLGYGCCVSITGEINLTPNGKNEVHADEICVIGSCNLENGYPFLPRKQYSQDYVRQYLHLRCRTRKFSSILRLRDIASSAIGDYMKSHGFINIHTPILTSNDCEGAGEVFFVKPESSVVMKEMKKKDQSEDEAYFNAKTYLTVSGQLHLEAMARSLSRVYTFGPTFRAENSKSRLHLSEFYMIEAEMAFMNDIKDLINETEHFIKTITRILVEKGATDMQIIDAKPPDWLDKKFGVLTYDEAIDILERHSNELTVPVKNGNAFSKEHELFLVQYNDNIPLFVINWPKEIKSFYMKECPDDSSKVAAMDLLAPQVGELFGGSLREDNYDKLIQKLPAATNLSWYLEMRKYGNVSTGGFGMGFERYLQTILNISNIKDVIPFPRWPHNCSL</sequence>
<keyword evidence="5" id="KW-0067">ATP-binding</keyword>
<dbReference type="InterPro" id="IPR012340">
    <property type="entry name" value="NA-bd_OB-fold"/>
</dbReference>
<dbReference type="InterPro" id="IPR004522">
    <property type="entry name" value="Asn-tRNA-ligase"/>
</dbReference>
<dbReference type="CDD" id="cd04318">
    <property type="entry name" value="EcAsnRS_like_N"/>
    <property type="match status" value="1"/>
</dbReference>
<proteinExistence type="inferred from homology"/>
<dbReference type="Pfam" id="PF01336">
    <property type="entry name" value="tRNA_anti-codon"/>
    <property type="match status" value="1"/>
</dbReference>
<evidence type="ECO:0000256" key="3">
    <source>
        <dbReference type="ARBA" id="ARBA00022598"/>
    </source>
</evidence>
<dbReference type="CDD" id="cd00776">
    <property type="entry name" value="AsxRS_core"/>
    <property type="match status" value="1"/>
</dbReference>
<comment type="caution">
    <text evidence="9">The sequence shown here is derived from an EMBL/GenBank/DDBJ whole genome shotgun (WGS) entry which is preliminary data.</text>
</comment>
<reference evidence="9" key="1">
    <citation type="journal article" date="2023" name="bioRxiv">
        <title>Scaffold-level genome assemblies of two parasitoid biocontrol wasps reveal the parthenogenesis mechanism and an associated novel virus.</title>
        <authorList>
            <person name="Inwood S."/>
            <person name="Skelly J."/>
            <person name="Guhlin J."/>
            <person name="Harrop T."/>
            <person name="Goldson S."/>
            <person name="Dearden P."/>
        </authorList>
    </citation>
    <scope>NUCLEOTIDE SEQUENCE</scope>
    <source>
        <strain evidence="9">Lincoln</strain>
        <tissue evidence="9">Whole body</tissue>
    </source>
</reference>
<dbReference type="SUPFAM" id="SSF50249">
    <property type="entry name" value="Nucleic acid-binding proteins"/>
    <property type="match status" value="1"/>
</dbReference>
<keyword evidence="6" id="KW-0648">Protein biosynthesis</keyword>
<keyword evidence="4" id="KW-0547">Nucleotide-binding</keyword>
<dbReference type="GO" id="GO:0005739">
    <property type="term" value="C:mitochondrion"/>
    <property type="evidence" value="ECO:0007669"/>
    <property type="project" value="TreeGrafter"/>
</dbReference>
<keyword evidence="7" id="KW-0030">Aminoacyl-tRNA synthetase</keyword>
<dbReference type="PROSITE" id="PS50862">
    <property type="entry name" value="AA_TRNA_LIGASE_II"/>
    <property type="match status" value="1"/>
</dbReference>
<keyword evidence="10" id="KW-1185">Reference proteome</keyword>
<evidence type="ECO:0000256" key="1">
    <source>
        <dbReference type="ARBA" id="ARBA00008226"/>
    </source>
</evidence>
<name>A0AA39FCH9_MICHY</name>
<evidence type="ECO:0000313" key="10">
    <source>
        <dbReference type="Proteomes" id="UP001168972"/>
    </source>
</evidence>
<dbReference type="InterPro" id="IPR045864">
    <property type="entry name" value="aa-tRNA-synth_II/BPL/LPL"/>
</dbReference>
<dbReference type="Proteomes" id="UP001168972">
    <property type="component" value="Unassembled WGS sequence"/>
</dbReference>
<dbReference type="EC" id="6.1.1.22" evidence="2"/>
<evidence type="ECO:0000256" key="6">
    <source>
        <dbReference type="ARBA" id="ARBA00022917"/>
    </source>
</evidence>
<dbReference type="SUPFAM" id="SSF55681">
    <property type="entry name" value="Class II aaRS and biotin synthetases"/>
    <property type="match status" value="1"/>
</dbReference>
<dbReference type="InterPro" id="IPR006195">
    <property type="entry name" value="aa-tRNA-synth_II"/>
</dbReference>
<dbReference type="AlphaFoldDB" id="A0AA39FCH9"/>
<evidence type="ECO:0000256" key="7">
    <source>
        <dbReference type="ARBA" id="ARBA00023146"/>
    </source>
</evidence>
<comment type="similarity">
    <text evidence="1">Belongs to the class-II aminoacyl-tRNA synthetase family.</text>
</comment>
<dbReference type="PRINTS" id="PR01042">
    <property type="entry name" value="TRNASYNTHASP"/>
</dbReference>
<dbReference type="PANTHER" id="PTHR22594">
    <property type="entry name" value="ASPARTYL/LYSYL-TRNA SYNTHETASE"/>
    <property type="match status" value="1"/>
</dbReference>
<dbReference type="GO" id="GO:0004816">
    <property type="term" value="F:asparagine-tRNA ligase activity"/>
    <property type="evidence" value="ECO:0007669"/>
    <property type="project" value="UniProtKB-EC"/>
</dbReference>
<evidence type="ECO:0000256" key="2">
    <source>
        <dbReference type="ARBA" id="ARBA00012816"/>
    </source>
</evidence>
<dbReference type="NCBIfam" id="TIGR00457">
    <property type="entry name" value="asnS"/>
    <property type="match status" value="1"/>
</dbReference>
<keyword evidence="3" id="KW-0436">Ligase</keyword>
<dbReference type="InterPro" id="IPR004364">
    <property type="entry name" value="Aa-tRNA-synt_II"/>
</dbReference>
<reference evidence="9" key="2">
    <citation type="submission" date="2023-03" db="EMBL/GenBank/DDBJ databases">
        <authorList>
            <person name="Inwood S.N."/>
            <person name="Skelly J.G."/>
            <person name="Guhlin J."/>
            <person name="Harrop T.W.R."/>
            <person name="Goldson S.G."/>
            <person name="Dearden P.K."/>
        </authorList>
    </citation>
    <scope>NUCLEOTIDE SEQUENCE</scope>
    <source>
        <strain evidence="9">Lincoln</strain>
        <tissue evidence="9">Whole body</tissue>
    </source>
</reference>
<feature type="domain" description="Aminoacyl-transfer RNA synthetases class-II family profile" evidence="8">
    <location>
        <begin position="160"/>
        <end position="460"/>
    </location>
</feature>
<dbReference type="PANTHER" id="PTHR22594:SF34">
    <property type="entry name" value="ASPARAGINE--TRNA LIGASE, MITOCHONDRIAL-RELATED"/>
    <property type="match status" value="1"/>
</dbReference>
<dbReference type="GO" id="GO:0003676">
    <property type="term" value="F:nucleic acid binding"/>
    <property type="evidence" value="ECO:0007669"/>
    <property type="project" value="InterPro"/>
</dbReference>
<dbReference type="InterPro" id="IPR002312">
    <property type="entry name" value="Asp/Asn-tRNA-synth_IIb"/>
</dbReference>
<dbReference type="EMBL" id="JAQQBR010001832">
    <property type="protein sequence ID" value="KAK0166876.1"/>
    <property type="molecule type" value="Genomic_DNA"/>
</dbReference>
<organism evidence="9 10">
    <name type="scientific">Microctonus hyperodae</name>
    <name type="common">Parasitoid wasp</name>
    <dbReference type="NCBI Taxonomy" id="165561"/>
    <lineage>
        <taxon>Eukaryota</taxon>
        <taxon>Metazoa</taxon>
        <taxon>Ecdysozoa</taxon>
        <taxon>Arthropoda</taxon>
        <taxon>Hexapoda</taxon>
        <taxon>Insecta</taxon>
        <taxon>Pterygota</taxon>
        <taxon>Neoptera</taxon>
        <taxon>Endopterygota</taxon>
        <taxon>Hymenoptera</taxon>
        <taxon>Apocrita</taxon>
        <taxon>Ichneumonoidea</taxon>
        <taxon>Braconidae</taxon>
        <taxon>Euphorinae</taxon>
        <taxon>Microctonus</taxon>
    </lineage>
</organism>
<accession>A0AA39FCH9</accession>
<dbReference type="InterPro" id="IPR004365">
    <property type="entry name" value="NA-bd_OB_tRNA"/>
</dbReference>